<keyword evidence="4 6" id="KW-1133">Transmembrane helix</keyword>
<feature type="transmembrane region" description="Helical" evidence="6">
    <location>
        <begin position="71"/>
        <end position="89"/>
    </location>
</feature>
<dbReference type="PANTHER" id="PTHR30086:SF19">
    <property type="entry name" value="THREONINE EFFLUX PROTEIN"/>
    <property type="match status" value="1"/>
</dbReference>
<feature type="transmembrane region" description="Helical" evidence="6">
    <location>
        <begin position="6"/>
        <end position="28"/>
    </location>
</feature>
<evidence type="ECO:0000313" key="8">
    <source>
        <dbReference type="Proteomes" id="UP000199435"/>
    </source>
</evidence>
<keyword evidence="2" id="KW-1003">Cell membrane</keyword>
<evidence type="ECO:0000256" key="4">
    <source>
        <dbReference type="ARBA" id="ARBA00022989"/>
    </source>
</evidence>
<keyword evidence="5 6" id="KW-0472">Membrane</keyword>
<feature type="transmembrane region" description="Helical" evidence="6">
    <location>
        <begin position="40"/>
        <end position="65"/>
    </location>
</feature>
<feature type="transmembrane region" description="Helical" evidence="6">
    <location>
        <begin position="130"/>
        <end position="150"/>
    </location>
</feature>
<evidence type="ECO:0000256" key="3">
    <source>
        <dbReference type="ARBA" id="ARBA00022692"/>
    </source>
</evidence>
<dbReference type="Pfam" id="PF01810">
    <property type="entry name" value="LysE"/>
    <property type="match status" value="1"/>
</dbReference>
<accession>A0A1C3U2P5</accession>
<reference evidence="8" key="1">
    <citation type="submission" date="2016-08" db="EMBL/GenBank/DDBJ databases">
        <authorList>
            <person name="Varghese N."/>
            <person name="Submissions Spin"/>
        </authorList>
    </citation>
    <scope>NUCLEOTIDE SEQUENCE [LARGE SCALE GENOMIC DNA]</scope>
    <source>
        <strain evidence="8">HAMBI 2971</strain>
    </source>
</reference>
<dbReference type="PANTHER" id="PTHR30086">
    <property type="entry name" value="ARGININE EXPORTER PROTEIN ARGO"/>
    <property type="match status" value="1"/>
</dbReference>
<dbReference type="GO" id="GO:0005886">
    <property type="term" value="C:plasma membrane"/>
    <property type="evidence" value="ECO:0007669"/>
    <property type="project" value="UniProtKB-SubCell"/>
</dbReference>
<evidence type="ECO:0000256" key="6">
    <source>
        <dbReference type="SAM" id="Phobius"/>
    </source>
</evidence>
<protein>
    <submittedName>
        <fullName evidence="7">Threonine/homoserine/homoserine lactone efflux protein</fullName>
    </submittedName>
</protein>
<comment type="subcellular location">
    <subcellularLocation>
        <location evidence="1">Cell membrane</location>
        <topology evidence="1">Multi-pass membrane protein</topology>
    </subcellularLocation>
</comment>
<dbReference type="STRING" id="411945.GA0061102_1001392"/>
<dbReference type="EMBL" id="FMAH01000001">
    <property type="protein sequence ID" value="SCB09751.1"/>
    <property type="molecule type" value="Genomic_DNA"/>
</dbReference>
<dbReference type="AlphaFoldDB" id="A0A1C3U2P5"/>
<dbReference type="OrthoDB" id="7346064at2"/>
<dbReference type="InterPro" id="IPR001123">
    <property type="entry name" value="LeuE-type"/>
</dbReference>
<keyword evidence="8" id="KW-1185">Reference proteome</keyword>
<proteinExistence type="predicted"/>
<evidence type="ECO:0000313" key="7">
    <source>
        <dbReference type="EMBL" id="SCB09751.1"/>
    </source>
</evidence>
<gene>
    <name evidence="7" type="ORF">GA0061102_1001392</name>
</gene>
<evidence type="ECO:0000256" key="1">
    <source>
        <dbReference type="ARBA" id="ARBA00004651"/>
    </source>
</evidence>
<dbReference type="RefSeq" id="WP_092843498.1">
    <property type="nucleotide sequence ID" value="NZ_FMAH01000001.1"/>
</dbReference>
<evidence type="ECO:0000256" key="2">
    <source>
        <dbReference type="ARBA" id="ARBA00022475"/>
    </source>
</evidence>
<feature type="transmembrane region" description="Helical" evidence="6">
    <location>
        <begin position="186"/>
        <end position="205"/>
    </location>
</feature>
<sequence>MSSIAVFFSVIAAVFIGAVSPGPSFVLVSRIAVSRSRQAGLAAALGMGTGSVIFATLALFGLSALLMKVEWLYLALKVAGGLYLIYVGIRIWRNAALDLPLDAAATPAAGGMGRNFLFALGTQLSNPKTAIFYGSIFAALLPASPAPWLLLTVPPAVFLVETGWYTVVTIAFSSNRPRALYVGSKLWIDRVAGAVIGALGVRLVADGLPRHIWR</sequence>
<evidence type="ECO:0000256" key="5">
    <source>
        <dbReference type="ARBA" id="ARBA00023136"/>
    </source>
</evidence>
<name>A0A1C3U2P5_9HYPH</name>
<keyword evidence="3 6" id="KW-0812">Transmembrane</keyword>
<dbReference type="Proteomes" id="UP000199435">
    <property type="component" value="Unassembled WGS sequence"/>
</dbReference>
<organism evidence="7 8">
    <name type="scientific">Rhizobium miluonense</name>
    <dbReference type="NCBI Taxonomy" id="411945"/>
    <lineage>
        <taxon>Bacteria</taxon>
        <taxon>Pseudomonadati</taxon>
        <taxon>Pseudomonadota</taxon>
        <taxon>Alphaproteobacteria</taxon>
        <taxon>Hyphomicrobiales</taxon>
        <taxon>Rhizobiaceae</taxon>
        <taxon>Rhizobium/Agrobacterium group</taxon>
        <taxon>Rhizobium</taxon>
    </lineage>
</organism>
<dbReference type="GO" id="GO:0015171">
    <property type="term" value="F:amino acid transmembrane transporter activity"/>
    <property type="evidence" value="ECO:0007669"/>
    <property type="project" value="TreeGrafter"/>
</dbReference>